<organism evidence="3 4">
    <name type="scientific">Chitinophaga horti</name>
    <dbReference type="NCBI Taxonomy" id="2920382"/>
    <lineage>
        <taxon>Bacteria</taxon>
        <taxon>Pseudomonadati</taxon>
        <taxon>Bacteroidota</taxon>
        <taxon>Chitinophagia</taxon>
        <taxon>Chitinophagales</taxon>
        <taxon>Chitinophagaceae</taxon>
        <taxon>Chitinophaga</taxon>
    </lineage>
</organism>
<evidence type="ECO:0000256" key="1">
    <source>
        <dbReference type="SAM" id="SignalP"/>
    </source>
</evidence>
<protein>
    <submittedName>
        <fullName evidence="3">PorT family protein</fullName>
    </submittedName>
</protein>
<reference evidence="3" key="1">
    <citation type="submission" date="2022-10" db="EMBL/GenBank/DDBJ databases">
        <title>Chitinophaga sp. nov., isolated from soil.</title>
        <authorList>
            <person name="Jeon C.O."/>
        </authorList>
    </citation>
    <scope>NUCLEOTIDE SEQUENCE</scope>
    <source>
        <strain evidence="3">R8</strain>
    </source>
</reference>
<evidence type="ECO:0000313" key="3">
    <source>
        <dbReference type="EMBL" id="UYQ92989.1"/>
    </source>
</evidence>
<dbReference type="InterPro" id="IPR025665">
    <property type="entry name" value="Beta-barrel_OMP_2"/>
</dbReference>
<feature type="chain" id="PRO_5047351493" evidence="1">
    <location>
        <begin position="21"/>
        <end position="308"/>
    </location>
</feature>
<name>A0ABY6IZZ4_9BACT</name>
<keyword evidence="4" id="KW-1185">Reference proteome</keyword>
<evidence type="ECO:0000313" key="4">
    <source>
        <dbReference type="Proteomes" id="UP001162741"/>
    </source>
</evidence>
<proteinExistence type="predicted"/>
<accession>A0ABY6IZZ4</accession>
<dbReference type="EMBL" id="CP107006">
    <property type="protein sequence ID" value="UYQ92989.1"/>
    <property type="molecule type" value="Genomic_DNA"/>
</dbReference>
<dbReference type="Proteomes" id="UP001162741">
    <property type="component" value="Chromosome"/>
</dbReference>
<keyword evidence="1" id="KW-0732">Signal</keyword>
<evidence type="ECO:0000259" key="2">
    <source>
        <dbReference type="Pfam" id="PF13568"/>
    </source>
</evidence>
<dbReference type="RefSeq" id="WP_264281144.1">
    <property type="nucleotide sequence ID" value="NZ_CP107006.1"/>
</dbReference>
<dbReference type="Pfam" id="PF13568">
    <property type="entry name" value="OMP_b-brl_2"/>
    <property type="match status" value="1"/>
</dbReference>
<gene>
    <name evidence="3" type="ORF">MKQ68_23190</name>
</gene>
<feature type="signal peptide" evidence="1">
    <location>
        <begin position="1"/>
        <end position="20"/>
    </location>
</feature>
<sequence length="308" mass="35295">MKYKILLVLAILGMALEGMAQVQTSDTVQIKQLIIVKTKDVKGRSNYKLYQDTAYLRNRLKKNVHTKWLVFDLGFNNYVDKSKYYEALALSYYPANNFQNSVGFYDNHVSKSYDYSASGLNTFAPRTTSAPLTPTEFRVLTGKSVNFNVWLFMQRLNIYKHKFNLQYALGLEMNNYHFARGITYQPGYPTTIVRDSVTFSKNKLFAQYLTVPLMLNYTSNPARPGRAFKASFGLTGGYLLKARTKQISEERGKIKRTDDFNLNKWRAGFTGELGYGPVKFYGNLAFTPLHDYGLEQFPFAIGVRLNGF</sequence>
<feature type="domain" description="Outer membrane protein beta-barrel" evidence="2">
    <location>
        <begin position="140"/>
        <end position="291"/>
    </location>
</feature>